<sequence>MAWRTPIRTPGADWRAGLHAKEVWRAASHANLLQGSWPAVGVQACTPNFREAEVTPPGGTPPGERCTVQRKETLPLDEVHVPRPSEGNPSSGRDLLVIPRGVEGESDRHNEEDESPQDDGSEERVEETLPSTPDNQLQKGSLDQQQQHLSPNPIVNLLLRASDNPAILDSLVDKPDLENGHVELSTA</sequence>
<accession>A0A5B0MB71</accession>
<evidence type="ECO:0000313" key="2">
    <source>
        <dbReference type="EMBL" id="KAA1073526.1"/>
    </source>
</evidence>
<feature type="compositionally biased region" description="Low complexity" evidence="1">
    <location>
        <begin position="136"/>
        <end position="149"/>
    </location>
</feature>
<feature type="compositionally biased region" description="Basic and acidic residues" evidence="1">
    <location>
        <begin position="73"/>
        <end position="83"/>
    </location>
</feature>
<evidence type="ECO:0000256" key="1">
    <source>
        <dbReference type="SAM" id="MobiDB-lite"/>
    </source>
</evidence>
<name>A0A5B0MB71_PUCGR</name>
<dbReference type="EMBL" id="VSWC01000158">
    <property type="protein sequence ID" value="KAA1073526.1"/>
    <property type="molecule type" value="Genomic_DNA"/>
</dbReference>
<evidence type="ECO:0000313" key="3">
    <source>
        <dbReference type="Proteomes" id="UP000324748"/>
    </source>
</evidence>
<comment type="caution">
    <text evidence="2">The sequence shown here is derived from an EMBL/GenBank/DDBJ whole genome shotgun (WGS) entry which is preliminary data.</text>
</comment>
<feature type="region of interest" description="Disordered" evidence="1">
    <location>
        <begin position="73"/>
        <end position="149"/>
    </location>
</feature>
<feature type="compositionally biased region" description="Acidic residues" evidence="1">
    <location>
        <begin position="112"/>
        <end position="121"/>
    </location>
</feature>
<organism evidence="2 3">
    <name type="scientific">Puccinia graminis f. sp. tritici</name>
    <dbReference type="NCBI Taxonomy" id="56615"/>
    <lineage>
        <taxon>Eukaryota</taxon>
        <taxon>Fungi</taxon>
        <taxon>Dikarya</taxon>
        <taxon>Basidiomycota</taxon>
        <taxon>Pucciniomycotina</taxon>
        <taxon>Pucciniomycetes</taxon>
        <taxon>Pucciniales</taxon>
        <taxon>Pucciniaceae</taxon>
        <taxon>Puccinia</taxon>
    </lineage>
</organism>
<dbReference type="Proteomes" id="UP000324748">
    <property type="component" value="Unassembled WGS sequence"/>
</dbReference>
<protein>
    <submittedName>
        <fullName evidence="2">Uncharacterized protein</fullName>
    </submittedName>
</protein>
<keyword evidence="3" id="KW-1185">Reference proteome</keyword>
<dbReference type="AlphaFoldDB" id="A0A5B0MB71"/>
<reference evidence="2 3" key="1">
    <citation type="submission" date="2019-05" db="EMBL/GenBank/DDBJ databases">
        <title>Emergence of the Ug99 lineage of the wheat stem rust pathogen through somatic hybridization.</title>
        <authorList>
            <person name="Li F."/>
            <person name="Upadhyaya N.M."/>
            <person name="Sperschneider J."/>
            <person name="Matny O."/>
            <person name="Nguyen-Phuc H."/>
            <person name="Mago R."/>
            <person name="Raley C."/>
            <person name="Miller M.E."/>
            <person name="Silverstein K.A.T."/>
            <person name="Henningsen E."/>
            <person name="Hirsch C.D."/>
            <person name="Visser B."/>
            <person name="Pretorius Z.A."/>
            <person name="Steffenson B.J."/>
            <person name="Schwessinger B."/>
            <person name="Dodds P.N."/>
            <person name="Figueroa M."/>
        </authorList>
    </citation>
    <scope>NUCLEOTIDE SEQUENCE [LARGE SCALE GENOMIC DNA]</scope>
    <source>
        <strain evidence="2">21-0</strain>
    </source>
</reference>
<feature type="compositionally biased region" description="Basic and acidic residues" evidence="1">
    <location>
        <begin position="102"/>
        <end position="111"/>
    </location>
</feature>
<proteinExistence type="predicted"/>
<gene>
    <name evidence="2" type="ORF">PGT21_014701</name>
</gene>